<organism evidence="3 4">
    <name type="scientific">Cyclotella cryptica</name>
    <dbReference type="NCBI Taxonomy" id="29204"/>
    <lineage>
        <taxon>Eukaryota</taxon>
        <taxon>Sar</taxon>
        <taxon>Stramenopiles</taxon>
        <taxon>Ochrophyta</taxon>
        <taxon>Bacillariophyta</taxon>
        <taxon>Coscinodiscophyceae</taxon>
        <taxon>Thalassiosirophycidae</taxon>
        <taxon>Stephanodiscales</taxon>
        <taxon>Stephanodiscaceae</taxon>
        <taxon>Cyclotella</taxon>
    </lineage>
</organism>
<dbReference type="AlphaFoldDB" id="A0ABD3P4X7"/>
<reference evidence="3 4" key="1">
    <citation type="journal article" date="2020" name="G3 (Bethesda)">
        <title>Improved Reference Genome for Cyclotella cryptica CCMP332, a Model for Cell Wall Morphogenesis, Salinity Adaptation, and Lipid Production in Diatoms (Bacillariophyta).</title>
        <authorList>
            <person name="Roberts W.R."/>
            <person name="Downey K.M."/>
            <person name="Ruck E.C."/>
            <person name="Traller J.C."/>
            <person name="Alverson A.J."/>
        </authorList>
    </citation>
    <scope>NUCLEOTIDE SEQUENCE [LARGE SCALE GENOMIC DNA]</scope>
    <source>
        <strain evidence="3 4">CCMP332</strain>
    </source>
</reference>
<feature type="compositionally biased region" description="Acidic residues" evidence="2">
    <location>
        <begin position="593"/>
        <end position="615"/>
    </location>
</feature>
<feature type="region of interest" description="Disordered" evidence="2">
    <location>
        <begin position="1"/>
        <end position="24"/>
    </location>
</feature>
<gene>
    <name evidence="3" type="ORF">HJC23_002229</name>
</gene>
<dbReference type="SUPFAM" id="SSF48403">
    <property type="entry name" value="Ankyrin repeat"/>
    <property type="match status" value="1"/>
</dbReference>
<name>A0ABD3P4X7_9STRA</name>
<keyword evidence="1" id="KW-0040">ANK repeat</keyword>
<dbReference type="InterPro" id="IPR036770">
    <property type="entry name" value="Ankyrin_rpt-contain_sf"/>
</dbReference>
<feature type="repeat" description="ANK" evidence="1">
    <location>
        <begin position="405"/>
        <end position="437"/>
    </location>
</feature>
<feature type="compositionally biased region" description="Basic and acidic residues" evidence="2">
    <location>
        <begin position="288"/>
        <end position="298"/>
    </location>
</feature>
<protein>
    <submittedName>
        <fullName evidence="3">Uncharacterized protein</fullName>
    </submittedName>
</protein>
<feature type="region of interest" description="Disordered" evidence="2">
    <location>
        <begin position="51"/>
        <end position="107"/>
    </location>
</feature>
<dbReference type="PROSITE" id="PS50088">
    <property type="entry name" value="ANK_REPEAT"/>
    <property type="match status" value="1"/>
</dbReference>
<dbReference type="EMBL" id="JABMIG020000285">
    <property type="protein sequence ID" value="KAL3782478.1"/>
    <property type="molecule type" value="Genomic_DNA"/>
</dbReference>
<dbReference type="Proteomes" id="UP001516023">
    <property type="component" value="Unassembled WGS sequence"/>
</dbReference>
<dbReference type="InterPro" id="IPR002110">
    <property type="entry name" value="Ankyrin_rpt"/>
</dbReference>
<feature type="compositionally biased region" description="Polar residues" evidence="2">
    <location>
        <begin position="1"/>
        <end position="20"/>
    </location>
</feature>
<feature type="region of interest" description="Disordered" evidence="2">
    <location>
        <begin position="507"/>
        <end position="532"/>
    </location>
</feature>
<proteinExistence type="predicted"/>
<evidence type="ECO:0000256" key="1">
    <source>
        <dbReference type="PROSITE-ProRule" id="PRU00023"/>
    </source>
</evidence>
<evidence type="ECO:0000313" key="3">
    <source>
        <dbReference type="EMBL" id="KAL3782478.1"/>
    </source>
</evidence>
<feature type="compositionally biased region" description="Polar residues" evidence="2">
    <location>
        <begin position="507"/>
        <end position="523"/>
    </location>
</feature>
<evidence type="ECO:0000256" key="2">
    <source>
        <dbReference type="SAM" id="MobiDB-lite"/>
    </source>
</evidence>
<dbReference type="Gene3D" id="1.25.40.20">
    <property type="entry name" value="Ankyrin repeat-containing domain"/>
    <property type="match status" value="1"/>
</dbReference>
<keyword evidence="4" id="KW-1185">Reference proteome</keyword>
<feature type="compositionally biased region" description="Basic and acidic residues" evidence="2">
    <location>
        <begin position="168"/>
        <end position="181"/>
    </location>
</feature>
<dbReference type="PROSITE" id="PS50297">
    <property type="entry name" value="ANK_REP_REGION"/>
    <property type="match status" value="1"/>
</dbReference>
<comment type="caution">
    <text evidence="3">The sequence shown here is derived from an EMBL/GenBank/DDBJ whole genome shotgun (WGS) entry which is preliminary data.</text>
</comment>
<evidence type="ECO:0000313" key="4">
    <source>
        <dbReference type="Proteomes" id="UP001516023"/>
    </source>
</evidence>
<feature type="region of interest" description="Disordered" evidence="2">
    <location>
        <begin position="154"/>
        <end position="207"/>
    </location>
</feature>
<feature type="compositionally biased region" description="Low complexity" evidence="2">
    <location>
        <begin position="572"/>
        <end position="581"/>
    </location>
</feature>
<feature type="region of interest" description="Disordered" evidence="2">
    <location>
        <begin position="572"/>
        <end position="631"/>
    </location>
</feature>
<sequence>MASSGTSPLSMIHNDTSSPSAAAIGPCLTQNHVSEGHERPAAATKTRVLLRVKRRRRRPNCSLHDGDPSSLAAVAATPDDTNPSCGPTAAHDGGEPVKKRKVDNAEAPEIIRLALPLPNPKRRKSCEEKEQLDLIHRLSSAVSLYGDDTTAHVGGIPQSTLLHTPSRNRKDTADDENRTPPEGRAVSVQNSTRDEQPVPPRSKTPVKPKRSVIFRKMTDLRKVLLPETSADQAVPRHDDVLWNSKGEERSKWLRVVDVKLQDSDEDDDNEGMGPRLQRMRPRPTGNDGHGDNVNDCGEKSAKRRKLGLVVERSCTVLESEFLSTAASDAGVVTESVVEKADYLEGEVARLIDYSLTALHNQGGGSVHPFLSFLKMDSRLGFVSGIARGSRMINYKFRGLEDHDGRGRTVLHYAAIWGDTLGIQAALEMGADPTVADASGYTPSALAKLHCHQDALSDLLEAEASFKKREDDDEYYYEVYCLEEENKGITETSANVRSAPTQVKVVSRNENNSPYASSFTTSESEAMDSPPGLIRMDGHCMSEDEDDSCALMELRNGFGYWNEQGELILEAGAEQQSSAASSIDFRADDGRESSEEDASIDYPDEQSCEEEEEDDEIREKNSHGFDFGDLGSDYDEYLDADAREHACNESDEDSDAGWRADFRNRFVARNGAGSIQDDIDSEGELSSGGFGTVSQRRLHGWEYSGGMSDGESEDEYAGPMLG</sequence>
<accession>A0ABD3P4X7</accession>
<feature type="region of interest" description="Disordered" evidence="2">
    <location>
        <begin position="263"/>
        <end position="298"/>
    </location>
</feature>
<feature type="region of interest" description="Disordered" evidence="2">
    <location>
        <begin position="669"/>
        <end position="721"/>
    </location>
</feature>